<dbReference type="Pfam" id="PF01580">
    <property type="entry name" value="FtsK_SpoIIIE"/>
    <property type="match status" value="1"/>
</dbReference>
<dbReference type="SUPFAM" id="SSF49879">
    <property type="entry name" value="SMAD/FHA domain"/>
    <property type="match status" value="1"/>
</dbReference>
<evidence type="ECO:0000256" key="4">
    <source>
        <dbReference type="PROSITE-ProRule" id="PRU00289"/>
    </source>
</evidence>
<dbReference type="InterPro" id="IPR003593">
    <property type="entry name" value="AAA+_ATPase"/>
</dbReference>
<keyword evidence="1" id="KW-0597">Phosphoprotein</keyword>
<dbReference type="InterPro" id="IPR002543">
    <property type="entry name" value="FtsK_dom"/>
</dbReference>
<dbReference type="PANTHER" id="PTHR22683:SF1">
    <property type="entry name" value="TYPE VII SECRETION SYSTEM PROTEIN ESSC"/>
    <property type="match status" value="1"/>
</dbReference>
<reference evidence="9 10" key="1">
    <citation type="submission" date="2023-07" db="EMBL/GenBank/DDBJ databases">
        <title>Sorghum-associated microbial communities from plants grown in Nebraska, USA.</title>
        <authorList>
            <person name="Schachtman D."/>
        </authorList>
    </citation>
    <scope>NUCLEOTIDE SEQUENCE [LARGE SCALE GENOMIC DNA]</scope>
    <source>
        <strain evidence="9 10">CC222</strain>
    </source>
</reference>
<dbReference type="InterPro" id="IPR027417">
    <property type="entry name" value="P-loop_NTPase"/>
</dbReference>
<dbReference type="InterPro" id="IPR008984">
    <property type="entry name" value="SMAD_FHA_dom_sf"/>
</dbReference>
<dbReference type="PROSITE" id="PS50901">
    <property type="entry name" value="FTSK"/>
    <property type="match status" value="1"/>
</dbReference>
<feature type="binding site" evidence="4">
    <location>
        <begin position="574"/>
        <end position="581"/>
    </location>
    <ligand>
        <name>ATP</name>
        <dbReference type="ChEBI" id="CHEBI:30616"/>
    </ligand>
</feature>
<dbReference type="CDD" id="cd01127">
    <property type="entry name" value="TrwB_TraG_TraD_VirD4"/>
    <property type="match status" value="1"/>
</dbReference>
<accession>A0ABT9RT30</accession>
<evidence type="ECO:0000256" key="1">
    <source>
        <dbReference type="ARBA" id="ARBA00022553"/>
    </source>
</evidence>
<dbReference type="InterPro" id="IPR000253">
    <property type="entry name" value="FHA_dom"/>
</dbReference>
<dbReference type="PROSITE" id="PS50006">
    <property type="entry name" value="FHA_DOMAIN"/>
    <property type="match status" value="1"/>
</dbReference>
<feature type="domain" description="FtsK" evidence="8">
    <location>
        <begin position="556"/>
        <end position="746"/>
    </location>
</feature>
<keyword evidence="10" id="KW-1185">Reference proteome</keyword>
<proteinExistence type="predicted"/>
<keyword evidence="6" id="KW-0812">Transmembrane</keyword>
<keyword evidence="6" id="KW-1133">Transmembrane helix</keyword>
<gene>
    <name evidence="9" type="ORF">J2X98_001809</name>
</gene>
<dbReference type="Gene3D" id="2.60.200.20">
    <property type="match status" value="1"/>
</dbReference>
<dbReference type="PANTHER" id="PTHR22683">
    <property type="entry name" value="SPORULATION PROTEIN RELATED"/>
    <property type="match status" value="1"/>
</dbReference>
<evidence type="ECO:0000256" key="5">
    <source>
        <dbReference type="SAM" id="MobiDB-lite"/>
    </source>
</evidence>
<dbReference type="CDD" id="cd00060">
    <property type="entry name" value="FHA"/>
    <property type="match status" value="1"/>
</dbReference>
<comment type="caution">
    <text evidence="9">The sequence shown here is derived from an EMBL/GenBank/DDBJ whole genome shotgun (WGS) entry which is preliminary data.</text>
</comment>
<name>A0ABT9RT30_9MICC</name>
<evidence type="ECO:0000313" key="9">
    <source>
        <dbReference type="EMBL" id="MDP9888222.1"/>
    </source>
</evidence>
<evidence type="ECO:0000256" key="2">
    <source>
        <dbReference type="ARBA" id="ARBA00022741"/>
    </source>
</evidence>
<dbReference type="SMART" id="SM00240">
    <property type="entry name" value="FHA"/>
    <property type="match status" value="1"/>
</dbReference>
<keyword evidence="2 4" id="KW-0547">Nucleotide-binding</keyword>
<evidence type="ECO:0000256" key="6">
    <source>
        <dbReference type="SAM" id="Phobius"/>
    </source>
</evidence>
<organism evidence="9 10">
    <name type="scientific">Pseudarthrobacter enclensis</name>
    <dbReference type="NCBI Taxonomy" id="993070"/>
    <lineage>
        <taxon>Bacteria</taxon>
        <taxon>Bacillati</taxon>
        <taxon>Actinomycetota</taxon>
        <taxon>Actinomycetes</taxon>
        <taxon>Micrococcales</taxon>
        <taxon>Micrococcaceae</taxon>
        <taxon>Pseudarthrobacter</taxon>
    </lineage>
</organism>
<feature type="region of interest" description="Disordered" evidence="5">
    <location>
        <begin position="833"/>
        <end position="875"/>
    </location>
</feature>
<evidence type="ECO:0000313" key="10">
    <source>
        <dbReference type="Proteomes" id="UP001226577"/>
    </source>
</evidence>
<feature type="compositionally biased region" description="Low complexity" evidence="5">
    <location>
        <begin position="855"/>
        <end position="873"/>
    </location>
</feature>
<feature type="domain" description="FHA" evidence="7">
    <location>
        <begin position="114"/>
        <end position="162"/>
    </location>
</feature>
<sequence>MTLNCTLVGGPASPRVGPPLELSIDAPPGTEGSAIHEQLVRKFGAGTVTVGGKDLCGLVVGVAPLVEAAILVDGGSAPLRPRRQPGGGSGSYLVLTIDSGAAAGTAVPLRRGSYTIGRSGTSIAIPDPELSREHARLVVGETDIVLIDLESANGTFVNGERIRSAEVSTASRIRCGESNFSLTFSDLPGQVLAEAGRSVAEPIVVSGRIDTPNRAVFLVTAVLPLAIGVLLAVFTGMWMFLAFSAASAVSLVVPALGNHRQRRALSAAVRAAVEEDKTRRRRCGPPLSMVALAAHQRKETPAKGSEGGGVWLRLGEAEQAPNIRIEPAPNPSAIPPAGHLPVLLDPGRPLTTLSGSRAATDGVLRCLLMQLAGYPQAAGTHVVIHGKPGSLPLTARYLPGVTLTATIDAALCAVQSSRPPGWGHAVLLIRGEALAAEADGVIRDAGVRHGWQVLHFLQDLGKDPSSDVHLSGGTPAVMLNGGATAFVPDLVPEEVFAAYCRRLAGGHPPDKEQVNSVPAACSLAEVLPLAAGPTAERWEANELSDGLVVPLGLGASGPKLLDLQADGPHLLVAGTTGSGKSELLRSLTLALALSYPPERVNFFFIDFKGGSGLGPLSGLVHCVGVQTDLSAADMDRTLTSLRAEVRLREMRLSAARVPDISAYRLTAAAKEFVLPNLVIVIDEFRMLVDDAPEVLRELLRIAATGRSLGIHLVMATQRPQGALTADIRANVTSSIALRVQSDMESVDIIHSKEAAAIGVDAPGRAFLARGTEPAEEFQGASLASIPGGRDSAVTVHRTTDYLCRETDRTGGPASALTPVQAAEPLATMVRSLCSAQERQSPRRPVAPPLPEELGEPASDGPGPAPAHGGSSRGVQMEPRAGQVRLGLMDLPAMQQVEPLAWGPAHHGHAAFIGSAASGAEAALELTVHQVINGAAEAHFYFLDAPGSLLPLAGAPGTGAHAGLHDLRRGVRILERLVRELGERLASPASGRIPLILAITGWGSWVSAFRSGPLAWAEDLVQDLVRDGARAGITLLLSGERELVTARFFGTLPNRFYFPAGSSEESRALWPRMPAVPAVAGRAVAFGPVAGGGPATSQFYRSPAMKLSGRSRTGYRAASSPPFRVEPLPVKIAAREVVALANPALPPAGPGSSLPWPEKTAGRDSSLWWQGATRGGQRDVTFGVAGDEPAPASFRMPGGGLFAVLGNAGSGRSNTLRALKALNPTKVWHACPSPSGPAGQTDAAGDFLKHLLIQAEAGARPREGILLVDDVDLLAPPALRDLERLNALGCSVVVSAAYSPVLLQRVPLIMDARLAGAGLLLAPRSTADGDLFGIRFETEPNPPPGRGVLISGGRSCPVQVAWAGADG</sequence>
<dbReference type="Proteomes" id="UP001226577">
    <property type="component" value="Unassembled WGS sequence"/>
</dbReference>
<dbReference type="SMART" id="SM00382">
    <property type="entry name" value="AAA"/>
    <property type="match status" value="2"/>
</dbReference>
<dbReference type="InterPro" id="IPR050206">
    <property type="entry name" value="FtsK/SpoIIIE/SftA"/>
</dbReference>
<dbReference type="RefSeq" id="WP_307306800.1">
    <property type="nucleotide sequence ID" value="NZ_JAUSRE010000007.1"/>
</dbReference>
<dbReference type="Gene3D" id="3.40.50.300">
    <property type="entry name" value="P-loop containing nucleotide triphosphate hydrolases"/>
    <property type="match status" value="2"/>
</dbReference>
<feature type="transmembrane region" description="Helical" evidence="6">
    <location>
        <begin position="215"/>
        <end position="234"/>
    </location>
</feature>
<protein>
    <submittedName>
        <fullName evidence="9">S-DNA-T family DNA segregation ATPase FtsK/SpoIIIE</fullName>
    </submittedName>
</protein>
<keyword evidence="3 4" id="KW-0067">ATP-binding</keyword>
<evidence type="ECO:0000259" key="8">
    <source>
        <dbReference type="PROSITE" id="PS50901"/>
    </source>
</evidence>
<keyword evidence="6" id="KW-0472">Membrane</keyword>
<dbReference type="SUPFAM" id="SSF52540">
    <property type="entry name" value="P-loop containing nucleoside triphosphate hydrolases"/>
    <property type="match status" value="1"/>
</dbReference>
<evidence type="ECO:0000256" key="3">
    <source>
        <dbReference type="ARBA" id="ARBA00022840"/>
    </source>
</evidence>
<evidence type="ECO:0000259" key="7">
    <source>
        <dbReference type="PROSITE" id="PS50006"/>
    </source>
</evidence>
<dbReference type="EMBL" id="JAUSRE010000007">
    <property type="protein sequence ID" value="MDP9888222.1"/>
    <property type="molecule type" value="Genomic_DNA"/>
</dbReference>
<dbReference type="Pfam" id="PF00498">
    <property type="entry name" value="FHA"/>
    <property type="match status" value="1"/>
</dbReference>